<proteinExistence type="predicted"/>
<dbReference type="PANTHER" id="PTHR47623:SF1">
    <property type="entry name" value="OS09G0287300 PROTEIN"/>
    <property type="match status" value="1"/>
</dbReference>
<evidence type="ECO:0000313" key="2">
    <source>
        <dbReference type="Proteomes" id="UP000738517"/>
    </source>
</evidence>
<reference evidence="1 2" key="1">
    <citation type="journal article" date="2017" name="Int. J. Syst. Evol. Microbiol.">
        <title>Photobacterium alginatilyticum sp. nov., a marine bacterium isolated from bottom seawater.</title>
        <authorList>
            <person name="Wang X."/>
            <person name="Wang Y."/>
            <person name="Yang X."/>
            <person name="Sun H."/>
            <person name="Li B."/>
            <person name="Zhang X.H."/>
        </authorList>
    </citation>
    <scope>NUCLEOTIDE SEQUENCE [LARGE SCALE GENOMIC DNA]</scope>
    <source>
        <strain evidence="1 2">P03D4</strain>
    </source>
</reference>
<dbReference type="CDD" id="cd07067">
    <property type="entry name" value="HP_PGM_like"/>
    <property type="match status" value="1"/>
</dbReference>
<protein>
    <submittedName>
        <fullName evidence="1">Histidine phosphatase family protein</fullName>
    </submittedName>
</protein>
<dbReference type="InterPro" id="IPR013078">
    <property type="entry name" value="His_Pase_superF_clade-1"/>
</dbReference>
<dbReference type="InterPro" id="IPR029033">
    <property type="entry name" value="His_PPase_superfam"/>
</dbReference>
<dbReference type="SMART" id="SM00855">
    <property type="entry name" value="PGAM"/>
    <property type="match status" value="1"/>
</dbReference>
<keyword evidence="2" id="KW-1185">Reference proteome</keyword>
<name>A0ABW9YDC0_9GAMM</name>
<gene>
    <name evidence="1" type="ORF">EIZ48_04130</name>
</gene>
<dbReference type="SUPFAM" id="SSF53254">
    <property type="entry name" value="Phosphoglycerate mutase-like"/>
    <property type="match status" value="1"/>
</dbReference>
<dbReference type="Proteomes" id="UP000738517">
    <property type="component" value="Unassembled WGS sequence"/>
</dbReference>
<dbReference type="Pfam" id="PF00300">
    <property type="entry name" value="His_Phos_1"/>
    <property type="match status" value="1"/>
</dbReference>
<sequence length="185" mass="20934">MSIDVCATLEGTLRMKLLFLVRHAKSSWDDPTLDDHERPLNDRGMKNAPEMVHRLNAWQTGPQLIISSSALRAAQTAYFFSKGLSSEPKLETCSELYTESAFDLLDVIKDSSTQVDRLMVVCHNPAINDLVNMLGLHIDNMPTCGVAVFAFEVDCWQAVVSEQAEAIYYDYPKRKKKVFVMRDDE</sequence>
<organism evidence="1 2">
    <name type="scientific">Photobacterium alginatilyticum</name>
    <dbReference type="NCBI Taxonomy" id="1775171"/>
    <lineage>
        <taxon>Bacteria</taxon>
        <taxon>Pseudomonadati</taxon>
        <taxon>Pseudomonadota</taxon>
        <taxon>Gammaproteobacteria</taxon>
        <taxon>Vibrionales</taxon>
        <taxon>Vibrionaceae</taxon>
        <taxon>Photobacterium</taxon>
    </lineage>
</organism>
<dbReference type="Gene3D" id="3.40.50.1240">
    <property type="entry name" value="Phosphoglycerate mutase-like"/>
    <property type="match status" value="1"/>
</dbReference>
<accession>A0ABW9YDC0</accession>
<dbReference type="EMBL" id="RSEJ01000003">
    <property type="protein sequence ID" value="NBI51766.1"/>
    <property type="molecule type" value="Genomic_DNA"/>
</dbReference>
<comment type="caution">
    <text evidence="1">The sequence shown here is derived from an EMBL/GenBank/DDBJ whole genome shotgun (WGS) entry which is preliminary data.</text>
</comment>
<dbReference type="PANTHER" id="PTHR47623">
    <property type="entry name" value="OS09G0287300 PROTEIN"/>
    <property type="match status" value="1"/>
</dbReference>
<evidence type="ECO:0000313" key="1">
    <source>
        <dbReference type="EMBL" id="NBI51766.1"/>
    </source>
</evidence>